<sequence length="375" mass="40086">MRPSLPLTLAVLLFAATAIPTAAQEGGALSPRVVDEAAVPGVMAKAVDGFIIPGYRGLAEATVGLAETSAALCEAPSAAALEAARSAFSGVVRRWSAIEIIRLGPALEQNRFERFLFYPDRKSTGLKQVQAILAKEDESATQVESLKKKSVAVQGLGALEYVLYGTGAETLAGKDGAFRCRYGVAISENLKAIAGELLTEWERPDGIQAAWKKPGPDNPLFRDSREAATELLGILVHSVEMVKDQRLRPFYTGTLDGKPDKGRPRLAIYWRSVNTMAAISANLRALQMLFDTAGMESLLPADSRSIAGSINFLFKALIRAADRIEGPIDAALADENQRATLDFIALNTADLLDRFNREFGGAIGLGAGFSFADGD</sequence>
<accession>A0A6N7LQU0</accession>
<evidence type="ECO:0000313" key="5">
    <source>
        <dbReference type="EMBL" id="MQX18774.1"/>
    </source>
</evidence>
<protein>
    <recommendedName>
        <fullName evidence="4">Imelysin-like domain-containing protein</fullName>
    </recommendedName>
</protein>
<dbReference type="GO" id="GO:0030313">
    <property type="term" value="C:cell envelope"/>
    <property type="evidence" value="ECO:0007669"/>
    <property type="project" value="UniProtKB-SubCell"/>
</dbReference>
<evidence type="ECO:0000256" key="2">
    <source>
        <dbReference type="ARBA" id="ARBA00022729"/>
    </source>
</evidence>
<name>A0A6N7LQU0_SINTE</name>
<dbReference type="EMBL" id="WITC01000124">
    <property type="protein sequence ID" value="MQX18774.1"/>
    <property type="molecule type" value="Genomic_DNA"/>
</dbReference>
<dbReference type="Gene3D" id="1.20.1420.20">
    <property type="entry name" value="M75 peptidase, HXXE motif"/>
    <property type="match status" value="1"/>
</dbReference>
<comment type="caution">
    <text evidence="5">The sequence shown here is derived from an EMBL/GenBank/DDBJ whole genome shotgun (WGS) entry which is preliminary data.</text>
</comment>
<evidence type="ECO:0000313" key="6">
    <source>
        <dbReference type="Proteomes" id="UP000439983"/>
    </source>
</evidence>
<evidence type="ECO:0000259" key="4">
    <source>
        <dbReference type="Pfam" id="PF09375"/>
    </source>
</evidence>
<reference evidence="5 6" key="1">
    <citation type="journal article" date="2013" name="Genome Biol.">
        <title>Comparative genomics of the core and accessory genomes of 48 Sinorhizobium strains comprising five genospecies.</title>
        <authorList>
            <person name="Sugawara M."/>
            <person name="Epstein B."/>
            <person name="Badgley B.D."/>
            <person name="Unno T."/>
            <person name="Xu L."/>
            <person name="Reese J."/>
            <person name="Gyaneshwar P."/>
            <person name="Denny R."/>
            <person name="Mudge J."/>
            <person name="Bharti A.K."/>
            <person name="Farmer A.D."/>
            <person name="May G.D."/>
            <person name="Woodward J.E."/>
            <person name="Medigue C."/>
            <person name="Vallenet D."/>
            <person name="Lajus A."/>
            <person name="Rouy Z."/>
            <person name="Martinez-Vaz B."/>
            <person name="Tiffin P."/>
            <person name="Young N.D."/>
            <person name="Sadowsky M.J."/>
        </authorList>
    </citation>
    <scope>NUCLEOTIDE SEQUENCE [LARGE SCALE GENOMIC DNA]</scope>
    <source>
        <strain evidence="5 6">USDA4894</strain>
    </source>
</reference>
<dbReference type="CDD" id="cd14659">
    <property type="entry name" value="Imelysin-like_IPPA"/>
    <property type="match status" value="1"/>
</dbReference>
<dbReference type="InterPro" id="IPR018976">
    <property type="entry name" value="Imelysin-like"/>
</dbReference>
<dbReference type="AlphaFoldDB" id="A0A6N7LQU0"/>
<feature type="signal peptide" evidence="3">
    <location>
        <begin position="1"/>
        <end position="23"/>
    </location>
</feature>
<dbReference type="Proteomes" id="UP000439983">
    <property type="component" value="Unassembled WGS sequence"/>
</dbReference>
<dbReference type="RefSeq" id="WP_153442535.1">
    <property type="nucleotide sequence ID" value="NZ_JACIGA010000001.1"/>
</dbReference>
<organism evidence="5 6">
    <name type="scientific">Sinorhizobium terangae</name>
    <dbReference type="NCBI Taxonomy" id="110322"/>
    <lineage>
        <taxon>Bacteria</taxon>
        <taxon>Pseudomonadati</taxon>
        <taxon>Pseudomonadota</taxon>
        <taxon>Alphaproteobacteria</taxon>
        <taxon>Hyphomicrobiales</taxon>
        <taxon>Rhizobiaceae</taxon>
        <taxon>Sinorhizobium/Ensifer group</taxon>
        <taxon>Sinorhizobium</taxon>
    </lineage>
</organism>
<dbReference type="Pfam" id="PF09375">
    <property type="entry name" value="Peptidase_M75"/>
    <property type="match status" value="1"/>
</dbReference>
<evidence type="ECO:0000256" key="1">
    <source>
        <dbReference type="ARBA" id="ARBA00004196"/>
    </source>
</evidence>
<proteinExistence type="predicted"/>
<comment type="subcellular location">
    <subcellularLocation>
        <location evidence="1">Cell envelope</location>
    </subcellularLocation>
</comment>
<keyword evidence="2 3" id="KW-0732">Signal</keyword>
<feature type="domain" description="Imelysin-like" evidence="4">
    <location>
        <begin position="51"/>
        <end position="343"/>
    </location>
</feature>
<dbReference type="InterPro" id="IPR038352">
    <property type="entry name" value="Imelysin_sf"/>
</dbReference>
<keyword evidence="6" id="KW-1185">Reference proteome</keyword>
<gene>
    <name evidence="5" type="ORF">GHK62_29765</name>
</gene>
<feature type="chain" id="PRO_5026689487" description="Imelysin-like domain-containing protein" evidence="3">
    <location>
        <begin position="24"/>
        <end position="375"/>
    </location>
</feature>
<dbReference type="OrthoDB" id="5729110at2"/>
<dbReference type="InterPro" id="IPR034984">
    <property type="entry name" value="Imelysin-like_IPPA"/>
</dbReference>
<evidence type="ECO:0000256" key="3">
    <source>
        <dbReference type="SAM" id="SignalP"/>
    </source>
</evidence>